<keyword evidence="2" id="KW-0732">Signal</keyword>
<dbReference type="Proteomes" id="UP000661607">
    <property type="component" value="Unassembled WGS sequence"/>
</dbReference>
<name>A0ABR9K9Q7_9ACTN</name>
<gene>
    <name evidence="3" type="ORF">H4W81_001515</name>
</gene>
<dbReference type="RefSeq" id="WP_192774115.1">
    <property type="nucleotide sequence ID" value="NZ_BAAASY010000037.1"/>
</dbReference>
<accession>A0ABR9K9Q7</accession>
<organism evidence="3 4">
    <name type="scientific">Nonomuraea africana</name>
    <dbReference type="NCBI Taxonomy" id="46171"/>
    <lineage>
        <taxon>Bacteria</taxon>
        <taxon>Bacillati</taxon>
        <taxon>Actinomycetota</taxon>
        <taxon>Actinomycetes</taxon>
        <taxon>Streptosporangiales</taxon>
        <taxon>Streptosporangiaceae</taxon>
        <taxon>Nonomuraea</taxon>
    </lineage>
</organism>
<reference evidence="3 4" key="1">
    <citation type="submission" date="2020-10" db="EMBL/GenBank/DDBJ databases">
        <title>Sequencing the genomes of 1000 actinobacteria strains.</title>
        <authorList>
            <person name="Klenk H.-P."/>
        </authorList>
    </citation>
    <scope>NUCLEOTIDE SEQUENCE [LARGE SCALE GENOMIC DNA]</scope>
    <source>
        <strain evidence="3 4">DSM 43748</strain>
    </source>
</reference>
<proteinExistence type="predicted"/>
<evidence type="ECO:0000313" key="3">
    <source>
        <dbReference type="EMBL" id="MBE1558736.1"/>
    </source>
</evidence>
<keyword evidence="4" id="KW-1185">Reference proteome</keyword>
<dbReference type="EMBL" id="JADBEF010000001">
    <property type="protein sequence ID" value="MBE1558736.1"/>
    <property type="molecule type" value="Genomic_DNA"/>
</dbReference>
<feature type="chain" id="PRO_5046187244" evidence="2">
    <location>
        <begin position="29"/>
        <end position="86"/>
    </location>
</feature>
<feature type="signal peptide" evidence="2">
    <location>
        <begin position="1"/>
        <end position="28"/>
    </location>
</feature>
<evidence type="ECO:0000256" key="2">
    <source>
        <dbReference type="SAM" id="SignalP"/>
    </source>
</evidence>
<feature type="region of interest" description="Disordered" evidence="1">
    <location>
        <begin position="34"/>
        <end position="86"/>
    </location>
</feature>
<feature type="compositionally biased region" description="Low complexity" evidence="1">
    <location>
        <begin position="64"/>
        <end position="86"/>
    </location>
</feature>
<evidence type="ECO:0000256" key="1">
    <source>
        <dbReference type="SAM" id="MobiDB-lite"/>
    </source>
</evidence>
<comment type="caution">
    <text evidence="3">The sequence shown here is derived from an EMBL/GenBank/DDBJ whole genome shotgun (WGS) entry which is preliminary data.</text>
</comment>
<evidence type="ECO:0000313" key="4">
    <source>
        <dbReference type="Proteomes" id="UP000661607"/>
    </source>
</evidence>
<protein>
    <submittedName>
        <fullName evidence="3">Uncharacterized protein</fullName>
    </submittedName>
</protein>
<sequence>MNILKSALAASAIVASALAVPMTMPAQASTISTAAVHAPQASCRADIPNNNNNNNNNNGGGGNNNNNNNNNNGGRGNNNNNNNNNN</sequence>